<name>A0ACB8RVJ7_9AGAM</name>
<accession>A0ACB8RVJ7</accession>
<organism evidence="1 2">
    <name type="scientific">Auriscalpium vulgare</name>
    <dbReference type="NCBI Taxonomy" id="40419"/>
    <lineage>
        <taxon>Eukaryota</taxon>
        <taxon>Fungi</taxon>
        <taxon>Dikarya</taxon>
        <taxon>Basidiomycota</taxon>
        <taxon>Agaricomycotina</taxon>
        <taxon>Agaricomycetes</taxon>
        <taxon>Russulales</taxon>
        <taxon>Auriscalpiaceae</taxon>
        <taxon>Auriscalpium</taxon>
    </lineage>
</organism>
<protein>
    <submittedName>
        <fullName evidence="1">Dicarboxylic acid transporter</fullName>
    </submittedName>
</protein>
<sequence>MSQQSRGYPFWFGGVAASFAACFTHPLDLMKVRMQTVKPPPGAKSVSALGVLRATLAERGIRSLYTGISASVFRQMTYSLVRVGSYEKMKLHMSKESKPSALRLLLAAMVAGGLGGVAGNPADVLLVRMTSDTLRPPEKRYNYSNALSGLIDLTKTEGFKGLTRGIAPNSLRAVLMNGSQVGSYDFFKSRLIGQSIPVLNVRLRDNILLHTIASALAGLVATTVCAPADVLKSRVMSQSGHHSVLWILNHSLHEEGPRFLFKGWTPAFVRLGPNTVLLFIFFEQLKKAWDTLSPRQLQAADTRKPTTQH</sequence>
<evidence type="ECO:0000313" key="1">
    <source>
        <dbReference type="EMBL" id="KAI0047655.1"/>
    </source>
</evidence>
<proteinExistence type="predicted"/>
<reference evidence="1" key="1">
    <citation type="submission" date="2021-02" db="EMBL/GenBank/DDBJ databases">
        <authorList>
            <consortium name="DOE Joint Genome Institute"/>
            <person name="Ahrendt S."/>
            <person name="Looney B.P."/>
            <person name="Miyauchi S."/>
            <person name="Morin E."/>
            <person name="Drula E."/>
            <person name="Courty P.E."/>
            <person name="Chicoki N."/>
            <person name="Fauchery L."/>
            <person name="Kohler A."/>
            <person name="Kuo A."/>
            <person name="Labutti K."/>
            <person name="Pangilinan J."/>
            <person name="Lipzen A."/>
            <person name="Riley R."/>
            <person name="Andreopoulos W."/>
            <person name="He G."/>
            <person name="Johnson J."/>
            <person name="Barry K.W."/>
            <person name="Grigoriev I.V."/>
            <person name="Nagy L."/>
            <person name="Hibbett D."/>
            <person name="Henrissat B."/>
            <person name="Matheny P.B."/>
            <person name="Labbe J."/>
            <person name="Martin F."/>
        </authorList>
    </citation>
    <scope>NUCLEOTIDE SEQUENCE</scope>
    <source>
        <strain evidence="1">FP105234-sp</strain>
    </source>
</reference>
<reference evidence="1" key="2">
    <citation type="journal article" date="2022" name="New Phytol.">
        <title>Evolutionary transition to the ectomycorrhizal habit in the genomes of a hyperdiverse lineage of mushroom-forming fungi.</title>
        <authorList>
            <person name="Looney B."/>
            <person name="Miyauchi S."/>
            <person name="Morin E."/>
            <person name="Drula E."/>
            <person name="Courty P.E."/>
            <person name="Kohler A."/>
            <person name="Kuo A."/>
            <person name="LaButti K."/>
            <person name="Pangilinan J."/>
            <person name="Lipzen A."/>
            <person name="Riley R."/>
            <person name="Andreopoulos W."/>
            <person name="He G."/>
            <person name="Johnson J."/>
            <person name="Nolan M."/>
            <person name="Tritt A."/>
            <person name="Barry K.W."/>
            <person name="Grigoriev I.V."/>
            <person name="Nagy L.G."/>
            <person name="Hibbett D."/>
            <person name="Henrissat B."/>
            <person name="Matheny P.B."/>
            <person name="Labbe J."/>
            <person name="Martin F.M."/>
        </authorList>
    </citation>
    <scope>NUCLEOTIDE SEQUENCE</scope>
    <source>
        <strain evidence="1">FP105234-sp</strain>
    </source>
</reference>
<evidence type="ECO:0000313" key="2">
    <source>
        <dbReference type="Proteomes" id="UP000814033"/>
    </source>
</evidence>
<keyword evidence="2" id="KW-1185">Reference proteome</keyword>
<gene>
    <name evidence="1" type="ORF">FA95DRAFT_1558871</name>
</gene>
<dbReference type="EMBL" id="MU275900">
    <property type="protein sequence ID" value="KAI0047655.1"/>
    <property type="molecule type" value="Genomic_DNA"/>
</dbReference>
<comment type="caution">
    <text evidence="1">The sequence shown here is derived from an EMBL/GenBank/DDBJ whole genome shotgun (WGS) entry which is preliminary data.</text>
</comment>
<dbReference type="Proteomes" id="UP000814033">
    <property type="component" value="Unassembled WGS sequence"/>
</dbReference>